<gene>
    <name evidence="17" type="ORF">BgAZ_207660</name>
</gene>
<dbReference type="GO" id="GO:0005198">
    <property type="term" value="F:structural molecule activity"/>
    <property type="evidence" value="ECO:0007669"/>
    <property type="project" value="InterPro"/>
</dbReference>
<dbReference type="Gene3D" id="2.130.10.10">
    <property type="entry name" value="YVTN repeat-like/Quinoprotein amine dehydrogenase"/>
    <property type="match status" value="1"/>
</dbReference>
<keyword evidence="18" id="KW-1185">Reference proteome</keyword>
<dbReference type="FunFam" id="1.25.40.470:FF:000002">
    <property type="entry name" value="Coatomer subunit alpha"/>
    <property type="match status" value="1"/>
</dbReference>
<dbReference type="GO" id="GO:0000139">
    <property type="term" value="C:Golgi membrane"/>
    <property type="evidence" value="ECO:0007669"/>
    <property type="project" value="UniProtKB-SubCell"/>
</dbReference>
<sequence>MLIKCKTKSTRVKGIAFHPKLPFILASMHHGDIQLWNYLNSTLVDVFTFHEGPVRGIDFHELQPLFVSGGDDTNIVVWDFKQKKMMFVLTGHTDYIRTVQFHSNYPWIVSASDDQTVRIWNWQARNCVTVLQGHNHYVMCARFHPRRDLIVSASLDHTIRIWDATVLREKNCAMQGLGNRSSTKLLSNFRLITPNNETAVSNDHSKHVDRISFTDVTCLYTLTGHNKGVNWATFHDKLPLVISGGDDKTIRAWRFNGPDAWQTNILRGHQNNVCSVIMHPNNVNYLFSVSEDRSIRVWDTRKWALSHTFMLENDRFWIIQRARNSNYIAAGHDSGFIVFKLFKERPIVTLIGNTLYYAWNDVIYASNLEAELERTVEETPHSALSASQPSESSRENEYQNTEMSGRNQLDFDGLLEFGGDTQQHSLEDEQTTQIRDDLVFPSPAGEHCKANRTHIATLCGADDSDSVVKKFIGTLLLNTPIPTAAVRSGGLIHPFCIYYNNYCSDKSLLLVNYTFKGKSFYEIVLRGFSSVVAAQNRTTLYMGEALSACFASRTSVAAVGPTHKVFVHSLGGDVVANMDLGVTVDKVFPICVNIVLIWANKDNKVILYDVASDAKVAEANSCHGKLCNVFVSKSKKLIALVFKKHAVIYDRALHKLAAKEMQGKIKTAAWYENTALFFATSDRIYYLMVNDDFGVLKSIEEPLYIVKVKENFIYYMQRNHMCYKMDVHSDELMFKIALYQNNMELATKLIEAGKIHGNATVSYLVKKGYPLLARMIMSDPVMRFELALSFGNIADALEDAQVIDKPDAWRSLGNAALEQGNCTIAELAFQKAKLFNKLSMLYMITGNTNRLKKMLNICKFCNDLSGSIQHCLYLGDMKELASVLKENGQGKLAEICESTYGIDDKVNEANNEDARYMVPPQPVVRATGDELNWPVIPLEVEVKEAVYYDDADPAEVDFDDSVEEAKPPAATVNQDIWGTIDELNPLDSIEAALNNQHLSNADSFAPAVKQNNLLDPYKSPLDYISAGNVDKALDILERSLGLCDRKAMEEVVANMYEVSQNNDKFHADLLSTDPQQLQAGISRPLIDHEFVKGIMNKGYANVTSGSFEDAITEFRLALSYWIFLVSDTSRDYIDMCRIYITAMLLESEREKLANSDIRRSLELAAYFSCCDMLPQHRYLVLRRTMGIMWKAQNYITAAKLVTRFMAQDVSNIEGAEEEMQKAKKIYDLCEQKGIETYTLDFDQNDEHNLRICTVSLVKTKGSPIVHCRFCNAIALEQFRSQKCNICQLCQLCS</sequence>
<dbReference type="InterPro" id="IPR036322">
    <property type="entry name" value="WD40_repeat_dom_sf"/>
</dbReference>
<evidence type="ECO:0000256" key="11">
    <source>
        <dbReference type="PROSITE-ProRule" id="PRU00221"/>
    </source>
</evidence>
<dbReference type="PRINTS" id="PR00320">
    <property type="entry name" value="GPROTEINBRPT"/>
</dbReference>
<evidence type="ECO:0000256" key="12">
    <source>
        <dbReference type="SAM" id="Coils"/>
    </source>
</evidence>
<keyword evidence="9" id="KW-0333">Golgi apparatus</keyword>
<evidence type="ECO:0000256" key="10">
    <source>
        <dbReference type="ARBA" id="ARBA00023136"/>
    </source>
</evidence>
<dbReference type="InterPro" id="IPR010714">
    <property type="entry name" value="Coatomer_asu_C"/>
</dbReference>
<dbReference type="Pfam" id="PF00400">
    <property type="entry name" value="WD40"/>
    <property type="match status" value="5"/>
</dbReference>
<dbReference type="SMART" id="SM00320">
    <property type="entry name" value="WD40"/>
    <property type="match status" value="6"/>
</dbReference>
<dbReference type="Pfam" id="PF23953">
    <property type="entry name" value="TPR_COPA_B"/>
    <property type="match status" value="1"/>
</dbReference>
<dbReference type="InterPro" id="IPR056176">
    <property type="entry name" value="TPR_COPA_B"/>
</dbReference>
<evidence type="ECO:0000256" key="4">
    <source>
        <dbReference type="ARBA" id="ARBA00022490"/>
    </source>
</evidence>
<dbReference type="InterPro" id="IPR050844">
    <property type="entry name" value="Coatomer_complex_subunit"/>
</dbReference>
<accession>A0AAD8UQR3</accession>
<feature type="repeat" description="WD" evidence="11">
    <location>
        <begin position="222"/>
        <end position="263"/>
    </location>
</feature>
<keyword evidence="4" id="KW-0963">Cytoplasm</keyword>
<dbReference type="GO" id="GO:0006890">
    <property type="term" value="P:retrograde vesicle-mediated transport, Golgi to endoplasmic reticulum"/>
    <property type="evidence" value="ECO:0007669"/>
    <property type="project" value="TreeGrafter"/>
</dbReference>
<evidence type="ECO:0000256" key="3">
    <source>
        <dbReference type="ARBA" id="ARBA00022448"/>
    </source>
</evidence>
<dbReference type="InterPro" id="IPR015943">
    <property type="entry name" value="WD40/YVTN_repeat-like_dom_sf"/>
</dbReference>
<keyword evidence="3" id="KW-0813">Transport</keyword>
<dbReference type="GO" id="GO:0030126">
    <property type="term" value="C:COPI vesicle coat"/>
    <property type="evidence" value="ECO:0007669"/>
    <property type="project" value="InterPro"/>
</dbReference>
<dbReference type="GO" id="GO:0006891">
    <property type="term" value="P:intra-Golgi vesicle-mediated transport"/>
    <property type="evidence" value="ECO:0007669"/>
    <property type="project" value="TreeGrafter"/>
</dbReference>
<dbReference type="PROSITE" id="PS50294">
    <property type="entry name" value="WD_REPEATS_REGION"/>
    <property type="match status" value="5"/>
</dbReference>
<feature type="domain" description="COPA/B TPR" evidence="16">
    <location>
        <begin position="735"/>
        <end position="901"/>
    </location>
</feature>
<reference evidence="17" key="1">
    <citation type="submission" date="2023-08" db="EMBL/GenBank/DDBJ databases">
        <title>Draft sequence of the Babesia gibsoni genome.</title>
        <authorList>
            <person name="Yamagishi J.Y."/>
            <person name="Xuan X.X."/>
        </authorList>
    </citation>
    <scope>NUCLEOTIDE SEQUENCE</scope>
    <source>
        <strain evidence="17">Azabu</strain>
    </source>
</reference>
<dbReference type="InterPro" id="IPR020472">
    <property type="entry name" value="WD40_PAC1"/>
</dbReference>
<dbReference type="CDD" id="cd00200">
    <property type="entry name" value="WD40"/>
    <property type="match status" value="1"/>
</dbReference>
<keyword evidence="10" id="KW-0472">Membrane</keyword>
<feature type="repeat" description="WD" evidence="11">
    <location>
        <begin position="131"/>
        <end position="163"/>
    </location>
</feature>
<dbReference type="Pfam" id="PF04053">
    <property type="entry name" value="B-prop_COPA_B_2nd"/>
    <property type="match status" value="1"/>
</dbReference>
<keyword evidence="8" id="KW-0653">Protein transport</keyword>
<dbReference type="PANTHER" id="PTHR19876:SF1">
    <property type="entry name" value="COATOMER SUBUNIT ALPHA"/>
    <property type="match status" value="1"/>
</dbReference>
<dbReference type="EMBL" id="JAVEPI010000002">
    <property type="protein sequence ID" value="KAK1443890.1"/>
    <property type="molecule type" value="Genomic_DNA"/>
</dbReference>
<evidence type="ECO:0000259" key="16">
    <source>
        <dbReference type="Pfam" id="PF23953"/>
    </source>
</evidence>
<keyword evidence="7" id="KW-0931">ER-Golgi transport</keyword>
<feature type="compositionally biased region" description="Low complexity" evidence="13">
    <location>
        <begin position="382"/>
        <end position="391"/>
    </location>
</feature>
<protein>
    <submittedName>
        <fullName evidence="17">Coatomer WDAD alpha</fullName>
    </submittedName>
</protein>
<keyword evidence="6" id="KW-0677">Repeat</keyword>
<name>A0AAD8UQR3_BABGI</name>
<dbReference type="InterPro" id="IPR006692">
    <property type="entry name" value="Beta-prop_COPA/B_2nd"/>
</dbReference>
<dbReference type="InterPro" id="IPR019775">
    <property type="entry name" value="WD40_repeat_CS"/>
</dbReference>
<organism evidence="17 18">
    <name type="scientific">Babesia gibsoni</name>
    <dbReference type="NCBI Taxonomy" id="33632"/>
    <lineage>
        <taxon>Eukaryota</taxon>
        <taxon>Sar</taxon>
        <taxon>Alveolata</taxon>
        <taxon>Apicomplexa</taxon>
        <taxon>Aconoidasida</taxon>
        <taxon>Piroplasmida</taxon>
        <taxon>Babesiidae</taxon>
        <taxon>Babesia</taxon>
    </lineage>
</organism>
<evidence type="ECO:0000256" key="9">
    <source>
        <dbReference type="ARBA" id="ARBA00023034"/>
    </source>
</evidence>
<dbReference type="SUPFAM" id="SSF50978">
    <property type="entry name" value="WD40 repeat-like"/>
    <property type="match status" value="1"/>
</dbReference>
<evidence type="ECO:0000256" key="8">
    <source>
        <dbReference type="ARBA" id="ARBA00022927"/>
    </source>
</evidence>
<dbReference type="GO" id="GO:0006888">
    <property type="term" value="P:endoplasmic reticulum to Golgi vesicle-mediated transport"/>
    <property type="evidence" value="ECO:0007669"/>
    <property type="project" value="TreeGrafter"/>
</dbReference>
<dbReference type="PROSITE" id="PS50082">
    <property type="entry name" value="WD_REPEATS_2"/>
    <property type="match status" value="5"/>
</dbReference>
<evidence type="ECO:0000256" key="7">
    <source>
        <dbReference type="ARBA" id="ARBA00022892"/>
    </source>
</evidence>
<feature type="domain" description="Coatomer alpha subunit C-terminal" evidence="15">
    <location>
        <begin position="971"/>
        <end position="1291"/>
    </location>
</feature>
<keyword evidence="12" id="KW-0175">Coiled coil</keyword>
<dbReference type="CDD" id="cd22948">
    <property type="entry name" value="Coatomer_WDAD_alpha"/>
    <property type="match status" value="1"/>
</dbReference>
<dbReference type="PROSITE" id="PS00678">
    <property type="entry name" value="WD_REPEATS_1"/>
    <property type="match status" value="1"/>
</dbReference>
<comment type="subcellular location">
    <subcellularLocation>
        <location evidence="2">Cytoplasm</location>
    </subcellularLocation>
    <subcellularLocation>
        <location evidence="1">Golgi apparatus membrane</location>
        <topology evidence="1">Peripheral membrane protein</topology>
        <orientation evidence="1">Cytoplasmic side</orientation>
    </subcellularLocation>
</comment>
<dbReference type="InterPro" id="IPR001680">
    <property type="entry name" value="WD40_rpt"/>
</dbReference>
<evidence type="ECO:0000259" key="15">
    <source>
        <dbReference type="Pfam" id="PF06957"/>
    </source>
</evidence>
<dbReference type="PANTHER" id="PTHR19876">
    <property type="entry name" value="COATOMER"/>
    <property type="match status" value="1"/>
</dbReference>
<evidence type="ECO:0000259" key="14">
    <source>
        <dbReference type="Pfam" id="PF04053"/>
    </source>
</evidence>
<dbReference type="GO" id="GO:0006886">
    <property type="term" value="P:intracellular protein transport"/>
    <property type="evidence" value="ECO:0007669"/>
    <property type="project" value="InterPro"/>
</dbReference>
<evidence type="ECO:0000256" key="2">
    <source>
        <dbReference type="ARBA" id="ARBA00004496"/>
    </source>
</evidence>
<feature type="region of interest" description="Disordered" evidence="13">
    <location>
        <begin position="376"/>
        <end position="402"/>
    </location>
</feature>
<keyword evidence="5 11" id="KW-0853">WD repeat</keyword>
<evidence type="ECO:0000313" key="17">
    <source>
        <dbReference type="EMBL" id="KAK1443890.1"/>
    </source>
</evidence>
<feature type="domain" description="COPA/B second beta-propeller" evidence="14">
    <location>
        <begin position="505"/>
        <end position="715"/>
    </location>
</feature>
<feature type="repeat" description="WD" evidence="11">
    <location>
        <begin position="266"/>
        <end position="308"/>
    </location>
</feature>
<feature type="repeat" description="WD" evidence="11">
    <location>
        <begin position="47"/>
        <end position="88"/>
    </location>
</feature>
<evidence type="ECO:0000256" key="13">
    <source>
        <dbReference type="SAM" id="MobiDB-lite"/>
    </source>
</evidence>
<evidence type="ECO:0000256" key="5">
    <source>
        <dbReference type="ARBA" id="ARBA00022574"/>
    </source>
</evidence>
<feature type="repeat" description="WD" evidence="11">
    <location>
        <begin position="89"/>
        <end position="130"/>
    </location>
</feature>
<dbReference type="Proteomes" id="UP001230268">
    <property type="component" value="Unassembled WGS sequence"/>
</dbReference>
<dbReference type="InterPro" id="IPR047312">
    <property type="entry name" value="Coatomer_alpha_WD-assoc_reg"/>
</dbReference>
<evidence type="ECO:0000256" key="1">
    <source>
        <dbReference type="ARBA" id="ARBA00004255"/>
    </source>
</evidence>
<dbReference type="Gene3D" id="1.25.40.470">
    <property type="match status" value="1"/>
</dbReference>
<dbReference type="Pfam" id="PF06957">
    <property type="entry name" value="COPI_C"/>
    <property type="match status" value="1"/>
</dbReference>
<feature type="coiled-coil region" evidence="12">
    <location>
        <begin position="1205"/>
        <end position="1232"/>
    </location>
</feature>
<evidence type="ECO:0000256" key="6">
    <source>
        <dbReference type="ARBA" id="ARBA00022737"/>
    </source>
</evidence>
<evidence type="ECO:0000313" key="18">
    <source>
        <dbReference type="Proteomes" id="UP001230268"/>
    </source>
</evidence>
<comment type="caution">
    <text evidence="17">The sequence shown here is derived from an EMBL/GenBank/DDBJ whole genome shotgun (WGS) entry which is preliminary data.</text>
</comment>
<proteinExistence type="predicted"/>